<organism evidence="1 2">
    <name type="scientific">Nelumbo nucifera</name>
    <name type="common">Sacred lotus</name>
    <dbReference type="NCBI Taxonomy" id="4432"/>
    <lineage>
        <taxon>Eukaryota</taxon>
        <taxon>Viridiplantae</taxon>
        <taxon>Streptophyta</taxon>
        <taxon>Embryophyta</taxon>
        <taxon>Tracheophyta</taxon>
        <taxon>Spermatophyta</taxon>
        <taxon>Magnoliopsida</taxon>
        <taxon>Proteales</taxon>
        <taxon>Nelumbonaceae</taxon>
        <taxon>Nelumbo</taxon>
    </lineage>
</organism>
<gene>
    <name evidence="1" type="ORF">HUJ06_011858</name>
</gene>
<name>A0A822YKH4_NELNU</name>
<evidence type="ECO:0000313" key="2">
    <source>
        <dbReference type="Proteomes" id="UP000607653"/>
    </source>
</evidence>
<comment type="caution">
    <text evidence="1">The sequence shown here is derived from an EMBL/GenBank/DDBJ whole genome shotgun (WGS) entry which is preliminary data.</text>
</comment>
<proteinExistence type="predicted"/>
<accession>A0A822YKH4</accession>
<protein>
    <submittedName>
        <fullName evidence="1">Uncharacterized protein</fullName>
    </submittedName>
</protein>
<dbReference type="Proteomes" id="UP000607653">
    <property type="component" value="Unassembled WGS sequence"/>
</dbReference>
<evidence type="ECO:0000313" key="1">
    <source>
        <dbReference type="EMBL" id="DAD33007.1"/>
    </source>
</evidence>
<sequence>MVAEFLGINAEPVSTGIACATVSSSDKESSSSVNFKLSISVDESNQKVTSSLSSTKSMYSTPALVNLLRPFNHYNNPHRYHSSLVGFFHNQRGNVLNKRGGTKKKMGFVVIRRFRTIQIHITSLGASMIGIPIGGSIFGQRTHISRFMDLLMVL</sequence>
<keyword evidence="2" id="KW-1185">Reference proteome</keyword>
<dbReference type="EMBL" id="DUZY01000003">
    <property type="protein sequence ID" value="DAD33007.1"/>
    <property type="molecule type" value="Genomic_DNA"/>
</dbReference>
<reference evidence="1 2" key="1">
    <citation type="journal article" date="2020" name="Mol. Biol. Evol.">
        <title>Distinct Expression and Methylation Patterns for Genes with Different Fates following a Single Whole-Genome Duplication in Flowering Plants.</title>
        <authorList>
            <person name="Shi T."/>
            <person name="Rahmani R.S."/>
            <person name="Gugger P.F."/>
            <person name="Wang M."/>
            <person name="Li H."/>
            <person name="Zhang Y."/>
            <person name="Li Z."/>
            <person name="Wang Q."/>
            <person name="Van de Peer Y."/>
            <person name="Marchal K."/>
            <person name="Chen J."/>
        </authorList>
    </citation>
    <scope>NUCLEOTIDE SEQUENCE [LARGE SCALE GENOMIC DNA]</scope>
    <source>
        <tissue evidence="1">Leaf</tissue>
    </source>
</reference>
<dbReference type="AlphaFoldDB" id="A0A822YKH4"/>